<evidence type="ECO:0000313" key="3">
    <source>
        <dbReference type="WBParaSite" id="Smp_152380.1"/>
    </source>
</evidence>
<proteinExistence type="predicted"/>
<feature type="compositionally biased region" description="Polar residues" evidence="1">
    <location>
        <begin position="258"/>
        <end position="278"/>
    </location>
</feature>
<feature type="region of interest" description="Disordered" evidence="1">
    <location>
        <begin position="223"/>
        <end position="292"/>
    </location>
</feature>
<name>G4VSQ8_SCHMA</name>
<reference evidence="3" key="2">
    <citation type="submission" date="2018-12" db="UniProtKB">
        <authorList>
            <consortium name="WormBaseParasite"/>
        </authorList>
    </citation>
    <scope>IDENTIFICATION</scope>
    <source>
        <strain evidence="3">Puerto Rican</strain>
    </source>
</reference>
<protein>
    <submittedName>
        <fullName evidence="3">Autophagy-related protein 13</fullName>
    </submittedName>
</protein>
<dbReference type="KEGG" id="smm:Smp_152380"/>
<dbReference type="WBParaSite" id="Smp_152380.1">
    <property type="protein sequence ID" value="Smp_152380.1"/>
    <property type="gene ID" value="Smp_152380"/>
</dbReference>
<sequence>MNPYYVIYTKMDMNQTEIKSQYQEVVLNLDVEKVCSPNFGYSRPSDNAITLRIEWLYSHILCSGDYQNYDELVAKQRYNLLRDINNKDLENEHLSKLKLNQVSTSSRENENHKGKLSESNYIKRSSYLRKSSEILSSPKSNFQDSFKMKTTSIQRPISPNHSTYSGNSLTNSPIIRQFLTPSVIINNNTLNSDTINIDKNYLNLNDDPSSNQYWRRHSSCLEDVGTSKPRQRRQLPSPPPPPSSTLSSSSMKIPGDIHNNSTIDRLQTIRTSTNSSPRLSLKNEHSDFGYFN</sequence>
<dbReference type="RefSeq" id="XP_018654491.1">
    <property type="nucleotide sequence ID" value="XM_018789004.1"/>
</dbReference>
<dbReference type="CTD" id="8355103"/>
<keyword evidence="2" id="KW-1185">Reference proteome</keyword>
<evidence type="ECO:0000313" key="2">
    <source>
        <dbReference type="Proteomes" id="UP000008854"/>
    </source>
</evidence>
<dbReference type="HOGENOM" id="CLU_954147_0_0_1"/>
<evidence type="ECO:0000256" key="1">
    <source>
        <dbReference type="SAM" id="MobiDB-lite"/>
    </source>
</evidence>
<dbReference type="AlphaFoldDB" id="G4VSQ8"/>
<dbReference type="OrthoDB" id="10035275at2759"/>
<dbReference type="Proteomes" id="UP000008854">
    <property type="component" value="Unassembled WGS sequence"/>
</dbReference>
<feature type="compositionally biased region" description="Basic and acidic residues" evidence="1">
    <location>
        <begin position="281"/>
        <end position="292"/>
    </location>
</feature>
<dbReference type="STRING" id="6183.G4VSQ8"/>
<dbReference type="GeneID" id="8355103"/>
<organism evidence="2 3">
    <name type="scientific">Schistosoma mansoni</name>
    <name type="common">Blood fluke</name>
    <dbReference type="NCBI Taxonomy" id="6183"/>
    <lineage>
        <taxon>Eukaryota</taxon>
        <taxon>Metazoa</taxon>
        <taxon>Spiralia</taxon>
        <taxon>Lophotrochozoa</taxon>
        <taxon>Platyhelminthes</taxon>
        <taxon>Trematoda</taxon>
        <taxon>Digenea</taxon>
        <taxon>Strigeidida</taxon>
        <taxon>Schistosomatoidea</taxon>
        <taxon>Schistosomatidae</taxon>
        <taxon>Schistosoma</taxon>
    </lineage>
</organism>
<accession>G4VSQ8</accession>
<reference evidence="2" key="1">
    <citation type="journal article" date="2012" name="PLoS Negl. Trop. Dis.">
        <title>A systematically improved high quality genome and transcriptome of the human blood fluke Schistosoma mansoni.</title>
        <authorList>
            <person name="Protasio A.V."/>
            <person name="Tsai I.J."/>
            <person name="Babbage A."/>
            <person name="Nichol S."/>
            <person name="Hunt M."/>
            <person name="Aslett M.A."/>
            <person name="De Silva N."/>
            <person name="Velarde G.S."/>
            <person name="Anderson T.J."/>
            <person name="Clark R.C."/>
            <person name="Davidson C."/>
            <person name="Dillon G.P."/>
            <person name="Holroyd N.E."/>
            <person name="LoVerde P.T."/>
            <person name="Lloyd C."/>
            <person name="McQuillan J."/>
            <person name="Oliveira G."/>
            <person name="Otto T.D."/>
            <person name="Parker-Manuel S.J."/>
            <person name="Quail M.A."/>
            <person name="Wilson R.A."/>
            <person name="Zerlotini A."/>
            <person name="Dunne D.W."/>
            <person name="Berriman M."/>
        </authorList>
    </citation>
    <scope>NUCLEOTIDE SEQUENCE [LARGE SCALE GENOMIC DNA]</scope>
    <source>
        <strain evidence="2">Puerto Rican</strain>
    </source>
</reference>
<dbReference type="InParanoid" id="G4VSQ8"/>